<evidence type="ECO:0000313" key="1">
    <source>
        <dbReference type="EMBL" id="GCL40143.1"/>
    </source>
</evidence>
<proteinExistence type="predicted"/>
<organism evidence="1 2">
    <name type="scientific">Sphaerospermopsis reniformis</name>
    <dbReference type="NCBI Taxonomy" id="531300"/>
    <lineage>
        <taxon>Bacteria</taxon>
        <taxon>Bacillati</taxon>
        <taxon>Cyanobacteriota</taxon>
        <taxon>Cyanophyceae</taxon>
        <taxon>Nostocales</taxon>
        <taxon>Aphanizomenonaceae</taxon>
        <taxon>Sphaerospermopsis</taxon>
    </lineage>
</organism>
<comment type="caution">
    <text evidence="1">The sequence shown here is derived from an EMBL/GenBank/DDBJ whole genome shotgun (WGS) entry which is preliminary data.</text>
</comment>
<keyword evidence="2" id="KW-1185">Reference proteome</keyword>
<reference evidence="2" key="1">
    <citation type="submission" date="2019-02" db="EMBL/GenBank/DDBJ databases">
        <title>Draft genome sequence of Sphaerospermopsis reniformis NIES-1949.</title>
        <authorList>
            <person name="Yamaguchi H."/>
            <person name="Suzuki S."/>
            <person name="Kawachi M."/>
        </authorList>
    </citation>
    <scope>NUCLEOTIDE SEQUENCE [LARGE SCALE GENOMIC DNA]</scope>
    <source>
        <strain evidence="2">NIES-1949</strain>
    </source>
</reference>
<evidence type="ECO:0000313" key="2">
    <source>
        <dbReference type="Proteomes" id="UP000300142"/>
    </source>
</evidence>
<name>A0A480A8S8_9CYAN</name>
<protein>
    <submittedName>
        <fullName evidence="1">Uncharacterized protein</fullName>
    </submittedName>
</protein>
<accession>A0A480A8S8</accession>
<dbReference type="AlphaFoldDB" id="A0A480A8S8"/>
<gene>
    <name evidence="1" type="ORF">SR1949_52770</name>
</gene>
<sequence>MKLEIGSIIPRENLEAAGLTLGDFFTKEGYAFNAPISSSPGIKTLQLDQSDNNDIVAVLTNPFLTREQRDFHYLNSLMWYNLGQQNPEIATLNIIEPQNLDWYRYTLSWSHNRTLLHYDPEKIKLNYLNVFANPGLSITTNQWKNTDFNQTKNASLGLIFGSVFNVINPGNLNETISEAKKKYNNLQPLATLNTKATSQQRRQMNQRLNDTLNYGNTNSNLSQVSGSYTFASNITPDSSLLLQLRTGLYKRSVQFMEQTIEPWTPETPVVIDFVRPIDLGPILYTGVNIPTNLTQINAPETFEVTFIRGETSDGKVLFDQSYVFNNLANLFTAVPFLGPGRIYDSYFGRIKLSTFRQRDIQTSSYAGNLFLPAVELTASGSINNFSYALSAGTWFNLFPDSAPMIDNNLGKLIPNITEESSIGGMLKFAAKVDFTNIFYDEKKQWHTIIANSPFFSLSYNTNHNSLNLSGISLGHIFQFVKPDFNITVYPVFSYTPQMLNSNVKSGNFGNIGTFFLFNFSHNVGFNVNGSISFGNPSYYQIEATYDMIRDQEIGTFTIGPYYTNYSLATVRGFESQAEDPHNGMIFRYKSPNSGLVINSRLGHNDFGFRGQLNMEFNF</sequence>
<dbReference type="Proteomes" id="UP000300142">
    <property type="component" value="Unassembled WGS sequence"/>
</dbReference>
<dbReference type="EMBL" id="BJCE01000433">
    <property type="protein sequence ID" value="GCL40143.1"/>
    <property type="molecule type" value="Genomic_DNA"/>
</dbReference>